<keyword evidence="3" id="KW-1185">Reference proteome</keyword>
<evidence type="ECO:0000313" key="2">
    <source>
        <dbReference type="EMBL" id="RJE22842.1"/>
    </source>
</evidence>
<sequence>MASVKKVQRLVLTGAVTAITIAGTLYGASMKMQQEVTEVNQKRREATIDEQIEYLRSTRQNLSMKKDLVQQQIRDLDARIEDKKRKGLATSNSERPREG</sequence>
<protein>
    <submittedName>
        <fullName evidence="2">Uncharacterized protein</fullName>
    </submittedName>
</protein>
<dbReference type="EMBL" id="MVGC01000148">
    <property type="protein sequence ID" value="RJE22842.1"/>
    <property type="molecule type" value="Genomic_DNA"/>
</dbReference>
<gene>
    <name evidence="2" type="ORF">PHISCL_04828</name>
</gene>
<comment type="caution">
    <text evidence="2">The sequence shown here is derived from an EMBL/GenBank/DDBJ whole genome shotgun (WGS) entry which is preliminary data.</text>
</comment>
<dbReference type="AlphaFoldDB" id="A0A3A2ZIA7"/>
<dbReference type="OrthoDB" id="5428081at2759"/>
<organism evidence="2 3">
    <name type="scientific">Aspergillus sclerotialis</name>
    <dbReference type="NCBI Taxonomy" id="2070753"/>
    <lineage>
        <taxon>Eukaryota</taxon>
        <taxon>Fungi</taxon>
        <taxon>Dikarya</taxon>
        <taxon>Ascomycota</taxon>
        <taxon>Pezizomycotina</taxon>
        <taxon>Eurotiomycetes</taxon>
        <taxon>Eurotiomycetidae</taxon>
        <taxon>Eurotiales</taxon>
        <taxon>Aspergillaceae</taxon>
        <taxon>Aspergillus</taxon>
        <taxon>Aspergillus subgen. Polypaecilum</taxon>
    </lineage>
</organism>
<reference evidence="3" key="1">
    <citation type="submission" date="2017-02" db="EMBL/GenBank/DDBJ databases">
        <authorList>
            <person name="Tafer H."/>
            <person name="Lopandic K."/>
        </authorList>
    </citation>
    <scope>NUCLEOTIDE SEQUENCE [LARGE SCALE GENOMIC DNA]</scope>
    <source>
        <strain evidence="3">CBS 366.77</strain>
    </source>
</reference>
<name>A0A3A2ZIA7_9EURO</name>
<evidence type="ECO:0000313" key="3">
    <source>
        <dbReference type="Proteomes" id="UP000266188"/>
    </source>
</evidence>
<proteinExistence type="predicted"/>
<accession>A0A3A2ZIA7</accession>
<evidence type="ECO:0000256" key="1">
    <source>
        <dbReference type="SAM" id="MobiDB-lite"/>
    </source>
</evidence>
<dbReference type="Proteomes" id="UP000266188">
    <property type="component" value="Unassembled WGS sequence"/>
</dbReference>
<feature type="region of interest" description="Disordered" evidence="1">
    <location>
        <begin position="80"/>
        <end position="99"/>
    </location>
</feature>